<reference evidence="1" key="1">
    <citation type="journal article" date="2017" name="Nature">
        <title>The sunflower genome provides insights into oil metabolism, flowering and Asterid evolution.</title>
        <authorList>
            <person name="Badouin H."/>
            <person name="Gouzy J."/>
            <person name="Grassa C.J."/>
            <person name="Murat F."/>
            <person name="Staton S.E."/>
            <person name="Cottret L."/>
            <person name="Lelandais-Briere C."/>
            <person name="Owens G.L."/>
            <person name="Carrere S."/>
            <person name="Mayjonade B."/>
            <person name="Legrand L."/>
            <person name="Gill N."/>
            <person name="Kane N.C."/>
            <person name="Bowers J.E."/>
            <person name="Hubner S."/>
            <person name="Bellec A."/>
            <person name="Berard A."/>
            <person name="Berges H."/>
            <person name="Blanchet N."/>
            <person name="Boniface M.C."/>
            <person name="Brunel D."/>
            <person name="Catrice O."/>
            <person name="Chaidir N."/>
            <person name="Claudel C."/>
            <person name="Donnadieu C."/>
            <person name="Faraut T."/>
            <person name="Fievet G."/>
            <person name="Helmstetter N."/>
            <person name="King M."/>
            <person name="Knapp S.J."/>
            <person name="Lai Z."/>
            <person name="Le Paslier M.C."/>
            <person name="Lippi Y."/>
            <person name="Lorenzon L."/>
            <person name="Mandel J.R."/>
            <person name="Marage G."/>
            <person name="Marchand G."/>
            <person name="Marquand E."/>
            <person name="Bret-Mestries E."/>
            <person name="Morien E."/>
            <person name="Nambeesan S."/>
            <person name="Nguyen T."/>
            <person name="Pegot-Espagnet P."/>
            <person name="Pouilly N."/>
            <person name="Raftis F."/>
            <person name="Sallet E."/>
            <person name="Schiex T."/>
            <person name="Thomas J."/>
            <person name="Vandecasteele C."/>
            <person name="Vares D."/>
            <person name="Vear F."/>
            <person name="Vautrin S."/>
            <person name="Crespi M."/>
            <person name="Mangin B."/>
            <person name="Burke J.M."/>
            <person name="Salse J."/>
            <person name="Munos S."/>
            <person name="Vincourt P."/>
            <person name="Rieseberg L.H."/>
            <person name="Langlade N.B."/>
        </authorList>
    </citation>
    <scope>NUCLEOTIDE SEQUENCE</scope>
    <source>
        <tissue evidence="1">Leaves</tissue>
    </source>
</reference>
<dbReference type="Gramene" id="mRNA:HanXRQr2_Chr11g0507941">
    <property type="protein sequence ID" value="CDS:HanXRQr2_Chr11g0507941.1"/>
    <property type="gene ID" value="HanXRQr2_Chr11g0507941"/>
</dbReference>
<reference evidence="1" key="2">
    <citation type="submission" date="2020-06" db="EMBL/GenBank/DDBJ databases">
        <title>Helianthus annuus Genome sequencing and assembly Release 2.</title>
        <authorList>
            <person name="Gouzy J."/>
            <person name="Langlade N."/>
            <person name="Munos S."/>
        </authorList>
    </citation>
    <scope>NUCLEOTIDE SEQUENCE</scope>
    <source>
        <tissue evidence="1">Leaves</tissue>
    </source>
</reference>
<dbReference type="AlphaFoldDB" id="A0A9K3HS00"/>
<name>A0A9K3HS00_HELAN</name>
<proteinExistence type="predicted"/>
<dbReference type="EMBL" id="MNCJ02000326">
    <property type="protein sequence ID" value="KAF5783437.1"/>
    <property type="molecule type" value="Genomic_DNA"/>
</dbReference>
<evidence type="ECO:0000313" key="1">
    <source>
        <dbReference type="EMBL" id="KAF5783437.1"/>
    </source>
</evidence>
<protein>
    <submittedName>
        <fullName evidence="1">Uncharacterized protein</fullName>
    </submittedName>
</protein>
<keyword evidence="2" id="KW-1185">Reference proteome</keyword>
<gene>
    <name evidence="1" type="ORF">HanXRQr2_Chr11g0507941</name>
</gene>
<organism evidence="1 2">
    <name type="scientific">Helianthus annuus</name>
    <name type="common">Common sunflower</name>
    <dbReference type="NCBI Taxonomy" id="4232"/>
    <lineage>
        <taxon>Eukaryota</taxon>
        <taxon>Viridiplantae</taxon>
        <taxon>Streptophyta</taxon>
        <taxon>Embryophyta</taxon>
        <taxon>Tracheophyta</taxon>
        <taxon>Spermatophyta</taxon>
        <taxon>Magnoliopsida</taxon>
        <taxon>eudicotyledons</taxon>
        <taxon>Gunneridae</taxon>
        <taxon>Pentapetalae</taxon>
        <taxon>asterids</taxon>
        <taxon>campanulids</taxon>
        <taxon>Asterales</taxon>
        <taxon>Asteraceae</taxon>
        <taxon>Asteroideae</taxon>
        <taxon>Heliantheae alliance</taxon>
        <taxon>Heliantheae</taxon>
        <taxon>Helianthus</taxon>
    </lineage>
</organism>
<dbReference type="Proteomes" id="UP000215914">
    <property type="component" value="Unassembled WGS sequence"/>
</dbReference>
<sequence>MQSGGNQMEFDHESFQMAVGLLSGDRDGCEDVFKPHHNWLNQASWAGLGSGSGSGSCSGSGSTPGGPLGEALCLGITSTQNEPSFHGYSCNTNNSSACKGGGLNFVNIQDGLGTFVGSSCCSQFLLVSYLIVFKGFHMF</sequence>
<evidence type="ECO:0000313" key="2">
    <source>
        <dbReference type="Proteomes" id="UP000215914"/>
    </source>
</evidence>
<comment type="caution">
    <text evidence="1">The sequence shown here is derived from an EMBL/GenBank/DDBJ whole genome shotgun (WGS) entry which is preliminary data.</text>
</comment>
<accession>A0A9K3HS00</accession>